<evidence type="ECO:0000259" key="7">
    <source>
        <dbReference type="PROSITE" id="PS50404"/>
    </source>
</evidence>
<dbReference type="InterPro" id="IPR036249">
    <property type="entry name" value="Thioredoxin-like_sf"/>
</dbReference>
<dbReference type="EC" id="1.8.5.1" evidence="1"/>
<evidence type="ECO:0000313" key="8">
    <source>
        <dbReference type="EMBL" id="SZX67497.1"/>
    </source>
</evidence>
<dbReference type="AlphaFoldDB" id="A0A383VPP2"/>
<name>A0A383VPP2_TETOB</name>
<keyword evidence="4" id="KW-0560">Oxidoreductase</keyword>
<dbReference type="SFLD" id="SFLDS00019">
    <property type="entry name" value="Glutathione_Transferase_(cytos"/>
    <property type="match status" value="1"/>
</dbReference>
<evidence type="ECO:0000256" key="6">
    <source>
        <dbReference type="ARBA" id="ARBA00049544"/>
    </source>
</evidence>
<keyword evidence="9" id="KW-1185">Reference proteome</keyword>
<dbReference type="Proteomes" id="UP000256970">
    <property type="component" value="Unassembled WGS sequence"/>
</dbReference>
<dbReference type="STRING" id="3088.A0A383VPP2"/>
<dbReference type="SUPFAM" id="SSF52833">
    <property type="entry name" value="Thioredoxin-like"/>
    <property type="match status" value="1"/>
</dbReference>
<feature type="domain" description="GST N-terminal" evidence="7">
    <location>
        <begin position="10"/>
        <end position="87"/>
    </location>
</feature>
<proteinExistence type="inferred from homology"/>
<dbReference type="PANTHER" id="PTHR44420:SF2">
    <property type="entry name" value="GLUTATHIONE S-TRANSFERASE DHAR2-RELATED"/>
    <property type="match status" value="1"/>
</dbReference>
<dbReference type="SUPFAM" id="SSF47616">
    <property type="entry name" value="GST C-terminal domain-like"/>
    <property type="match status" value="1"/>
</dbReference>
<accession>A0A383VPP2</accession>
<evidence type="ECO:0000313" key="9">
    <source>
        <dbReference type="Proteomes" id="UP000256970"/>
    </source>
</evidence>
<evidence type="ECO:0000256" key="1">
    <source>
        <dbReference type="ARBA" id="ARBA00012436"/>
    </source>
</evidence>
<dbReference type="PANTHER" id="PTHR44420">
    <property type="entry name" value="GLUTATHIONE S-TRANSFERASE DHAR2-RELATED"/>
    <property type="match status" value="1"/>
</dbReference>
<dbReference type="Pfam" id="PF13409">
    <property type="entry name" value="GST_N_2"/>
    <property type="match status" value="1"/>
</dbReference>
<keyword evidence="2" id="KW-0216">Detoxification</keyword>
<dbReference type="Gene3D" id="1.20.1050.10">
    <property type="match status" value="1"/>
</dbReference>
<reference evidence="8 9" key="1">
    <citation type="submission" date="2016-10" db="EMBL/GenBank/DDBJ databases">
        <authorList>
            <person name="Cai Z."/>
        </authorList>
    </citation>
    <scope>NUCLEOTIDE SEQUENCE [LARGE SCALE GENOMIC DNA]</scope>
</reference>
<keyword evidence="3" id="KW-0808">Transferase</keyword>
<dbReference type="InterPro" id="IPR044627">
    <property type="entry name" value="DHAR1/2/3/4"/>
</dbReference>
<evidence type="ECO:0000256" key="5">
    <source>
        <dbReference type="ARBA" id="ARBA00024194"/>
    </source>
</evidence>
<dbReference type="EMBL" id="FNXT01000802">
    <property type="protein sequence ID" value="SZX67497.1"/>
    <property type="molecule type" value="Genomic_DNA"/>
</dbReference>
<dbReference type="InterPro" id="IPR004045">
    <property type="entry name" value="Glutathione_S-Trfase_N"/>
</dbReference>
<protein>
    <recommendedName>
        <fullName evidence="1">glutathione dehydrogenase (ascorbate)</fullName>
        <ecNumber evidence="1">1.8.5.1</ecNumber>
    </recommendedName>
</protein>
<dbReference type="GO" id="GO:0016740">
    <property type="term" value="F:transferase activity"/>
    <property type="evidence" value="ECO:0007669"/>
    <property type="project" value="UniProtKB-KW"/>
</dbReference>
<dbReference type="GO" id="GO:0033355">
    <property type="term" value="P:ascorbate glutathione cycle"/>
    <property type="evidence" value="ECO:0007669"/>
    <property type="project" value="InterPro"/>
</dbReference>
<dbReference type="GO" id="GO:0045174">
    <property type="term" value="F:glutathione dehydrogenase (ascorbate) activity"/>
    <property type="evidence" value="ECO:0007669"/>
    <property type="project" value="UniProtKB-EC"/>
</dbReference>
<comment type="similarity">
    <text evidence="5">Belongs to the GST superfamily. DHAR family.</text>
</comment>
<dbReference type="CDD" id="cd00570">
    <property type="entry name" value="GST_N_family"/>
    <property type="match status" value="1"/>
</dbReference>
<evidence type="ECO:0000256" key="2">
    <source>
        <dbReference type="ARBA" id="ARBA00022575"/>
    </source>
</evidence>
<evidence type="ECO:0000256" key="3">
    <source>
        <dbReference type="ARBA" id="ARBA00022679"/>
    </source>
</evidence>
<dbReference type="PROSITE" id="PS50404">
    <property type="entry name" value="GST_NTER"/>
    <property type="match status" value="1"/>
</dbReference>
<evidence type="ECO:0000256" key="4">
    <source>
        <dbReference type="ARBA" id="ARBA00023002"/>
    </source>
</evidence>
<sequence>MASLKVYVKGDPATNTLLDCPFCHRVLLTLEAKNVPYEKEYIDFANKPAWLQEKSGGKVPVINDGDFWLPDSDKIVEWLEQQHPQPSMASSVPADVTGGFFGAFKGLLMASAEEAADKKAAFLGELAKVEAYLAAHGPFFGGDKLDATDASMAPKMYHALTALGHFKGLELDPSKFPAMAKYTALMKAQPAWKATDYGKEAVVRGWAAHGAH</sequence>
<gene>
    <name evidence="8" type="ORF">BQ4739_LOCUS7886</name>
</gene>
<comment type="catalytic activity">
    <reaction evidence="6">
        <text>L-dehydroascorbate + 2 glutathione = glutathione disulfide + L-ascorbate</text>
        <dbReference type="Rhea" id="RHEA:24424"/>
        <dbReference type="ChEBI" id="CHEBI:38290"/>
        <dbReference type="ChEBI" id="CHEBI:57925"/>
        <dbReference type="ChEBI" id="CHEBI:58297"/>
        <dbReference type="ChEBI" id="CHEBI:58539"/>
        <dbReference type="EC" id="1.8.5.1"/>
    </reaction>
</comment>
<dbReference type="InterPro" id="IPR040079">
    <property type="entry name" value="Glutathione_S-Trfase"/>
</dbReference>
<dbReference type="Gene3D" id="3.40.30.10">
    <property type="entry name" value="Glutaredoxin"/>
    <property type="match status" value="1"/>
</dbReference>
<organism evidence="8 9">
    <name type="scientific">Tetradesmus obliquus</name>
    <name type="common">Green alga</name>
    <name type="synonym">Acutodesmus obliquus</name>
    <dbReference type="NCBI Taxonomy" id="3088"/>
    <lineage>
        <taxon>Eukaryota</taxon>
        <taxon>Viridiplantae</taxon>
        <taxon>Chlorophyta</taxon>
        <taxon>core chlorophytes</taxon>
        <taxon>Chlorophyceae</taxon>
        <taxon>CS clade</taxon>
        <taxon>Sphaeropleales</taxon>
        <taxon>Scenedesmaceae</taxon>
        <taxon>Tetradesmus</taxon>
    </lineage>
</organism>
<dbReference type="InterPro" id="IPR036282">
    <property type="entry name" value="Glutathione-S-Trfase_C_sf"/>
</dbReference>